<name>A0A1M5D137_9BACE</name>
<dbReference type="PROSITE" id="PS50853">
    <property type="entry name" value="FN3"/>
    <property type="match status" value="1"/>
</dbReference>
<dbReference type="AlphaFoldDB" id="A0A1M5D137"/>
<gene>
    <name evidence="2" type="ORF">SAMN05444405_11125</name>
</gene>
<dbReference type="Gene3D" id="2.60.40.10">
    <property type="entry name" value="Immunoglobulins"/>
    <property type="match status" value="1"/>
</dbReference>
<sequence>MPKITPLKKRGATFFIFLFLLVFNYTNCYSDTIVPKLDGQTASSVGWTLNNLSRKTDYWLMNSSDSYAETTQFYDLSVFTEISITSKIGTFSDYKCSSTKLEISEDGINWTQLQNNSFSATSTGTIFTFTNTLSYKHAKIRLSSINANVNAGPKILSIEIKGTARFISTPISKSANNITNSSFTANWNNCDNATDYILNVYSKTTGNYEKTILNEDFREQVKYEEYIDLATYLPKWSGDLIKVVTSDSETEKFLRVGVSNTAGYIQTPTLNLSGNSGNFELSFDIGTVSISKATTVNLYVNNNLIKNIAVNPSSQLATQHFSYPLTGGTNNCIIKFQGGMKNNYGFVIDNIKITQVLDSIETSLSGFPKQVGNTTSYTIDDLSQNTNYNYTVKATNGYITTNESESVCLKTLPDDQQIVEADEVKIYNDETINGDLRIIDGAKINGKVTVKGEISYVCRFTPDKWHSFSLPFIPKVVGGYINGIAYALRPNHDYFLKSYQNEKFVNSAFNGSGYIIKVLPNIDNGELFFFSEKGITLNENNNIYSISNGYTHLGNPYTYSISPKELVSADKYYCLKNNKFVESDEDLLPFQSFIVYKGTKLNQTSYEISIEPESVGITTAKSKEIKTWQNEGNLWITGTEDEINIYSAQGKLVYTGYNDGKTPIQLLPGMYLIRTNDSITKIIIK</sequence>
<evidence type="ECO:0000313" key="2">
    <source>
        <dbReference type="EMBL" id="SHF60701.1"/>
    </source>
</evidence>
<reference evidence="2 3" key="1">
    <citation type="submission" date="2016-11" db="EMBL/GenBank/DDBJ databases">
        <authorList>
            <person name="Jaros S."/>
            <person name="Januszkiewicz K."/>
            <person name="Wedrychowicz H."/>
        </authorList>
    </citation>
    <scope>NUCLEOTIDE SEQUENCE [LARGE SCALE GENOMIC DNA]</scope>
    <source>
        <strain evidence="2 3">DSM 26991</strain>
    </source>
</reference>
<dbReference type="InterPro" id="IPR036116">
    <property type="entry name" value="FN3_sf"/>
</dbReference>
<dbReference type="Proteomes" id="UP000184509">
    <property type="component" value="Unassembled WGS sequence"/>
</dbReference>
<keyword evidence="3" id="KW-1185">Reference proteome</keyword>
<dbReference type="InterPro" id="IPR013783">
    <property type="entry name" value="Ig-like_fold"/>
</dbReference>
<dbReference type="RefSeq" id="WP_073402196.1">
    <property type="nucleotide sequence ID" value="NZ_FQTV01000011.1"/>
</dbReference>
<evidence type="ECO:0000313" key="3">
    <source>
        <dbReference type="Proteomes" id="UP000184509"/>
    </source>
</evidence>
<dbReference type="SUPFAM" id="SSF49265">
    <property type="entry name" value="Fibronectin type III"/>
    <property type="match status" value="1"/>
</dbReference>
<dbReference type="OrthoDB" id="1089790at2"/>
<feature type="domain" description="Fibronectin type-III" evidence="1">
    <location>
        <begin position="317"/>
        <end position="414"/>
    </location>
</feature>
<accession>A0A1M5D137</accession>
<dbReference type="STRING" id="1297750.SAMN05444405_11125"/>
<protein>
    <recommendedName>
        <fullName evidence="1">Fibronectin type-III domain-containing protein</fullName>
    </recommendedName>
</protein>
<organism evidence="2 3">
    <name type="scientific">Bacteroides luti</name>
    <dbReference type="NCBI Taxonomy" id="1297750"/>
    <lineage>
        <taxon>Bacteria</taxon>
        <taxon>Pseudomonadati</taxon>
        <taxon>Bacteroidota</taxon>
        <taxon>Bacteroidia</taxon>
        <taxon>Bacteroidales</taxon>
        <taxon>Bacteroidaceae</taxon>
        <taxon>Bacteroides</taxon>
    </lineage>
</organism>
<evidence type="ECO:0000259" key="1">
    <source>
        <dbReference type="PROSITE" id="PS50853"/>
    </source>
</evidence>
<proteinExistence type="predicted"/>
<dbReference type="EMBL" id="FQTV01000011">
    <property type="protein sequence ID" value="SHF60701.1"/>
    <property type="molecule type" value="Genomic_DNA"/>
</dbReference>
<dbReference type="InterPro" id="IPR003961">
    <property type="entry name" value="FN3_dom"/>
</dbReference>
<dbReference type="CDD" id="cd00063">
    <property type="entry name" value="FN3"/>
    <property type="match status" value="1"/>
</dbReference>